<accession>A0A2H1HV30</accession>
<feature type="transmembrane region" description="Helical" evidence="1">
    <location>
        <begin position="25"/>
        <end position="44"/>
    </location>
</feature>
<organism evidence="2 3">
    <name type="scientific">Brevibacterium aurantiacum</name>
    <dbReference type="NCBI Taxonomy" id="273384"/>
    <lineage>
        <taxon>Bacteria</taxon>
        <taxon>Bacillati</taxon>
        <taxon>Actinomycetota</taxon>
        <taxon>Actinomycetes</taxon>
        <taxon>Micrococcales</taxon>
        <taxon>Brevibacteriaceae</taxon>
        <taxon>Brevibacterium</taxon>
    </lineage>
</organism>
<evidence type="ECO:0000256" key="1">
    <source>
        <dbReference type="SAM" id="Phobius"/>
    </source>
</evidence>
<evidence type="ECO:0000313" key="2">
    <source>
        <dbReference type="EMBL" id="SMX66774.1"/>
    </source>
</evidence>
<sequence>MLIVLGAIFQGAANALVGITVRSDSMFLFLGCAFLIASAVGVLLKATDRTKTTHIRPIDGLWLNLATAVTFGAFYLALIWIPAFPAAGSVTRQSTVA</sequence>
<feature type="transmembrane region" description="Helical" evidence="1">
    <location>
        <begin position="65"/>
        <end position="84"/>
    </location>
</feature>
<keyword evidence="1" id="KW-0472">Membrane</keyword>
<keyword evidence="1" id="KW-0812">Transmembrane</keyword>
<gene>
    <name evidence="2" type="ORF">BAUR9175_00523</name>
</gene>
<name>A0A2H1HV30_BREAU</name>
<dbReference type="EMBL" id="FXZB01000002">
    <property type="protein sequence ID" value="SMX66774.1"/>
    <property type="molecule type" value="Genomic_DNA"/>
</dbReference>
<comment type="caution">
    <text evidence="2">The sequence shown here is derived from an EMBL/GenBank/DDBJ whole genome shotgun (WGS) entry which is preliminary data.</text>
</comment>
<keyword evidence="3" id="KW-1185">Reference proteome</keyword>
<dbReference type="Proteomes" id="UP000234525">
    <property type="component" value="Unassembled WGS sequence"/>
</dbReference>
<protein>
    <submittedName>
        <fullName evidence="2">Uncharacterized protein</fullName>
    </submittedName>
</protein>
<proteinExistence type="predicted"/>
<evidence type="ECO:0000313" key="3">
    <source>
        <dbReference type="Proteomes" id="UP000234525"/>
    </source>
</evidence>
<keyword evidence="1" id="KW-1133">Transmembrane helix</keyword>
<dbReference type="AlphaFoldDB" id="A0A2H1HV30"/>
<reference evidence="2" key="1">
    <citation type="submission" date="2017-03" db="EMBL/GenBank/DDBJ databases">
        <authorList>
            <person name="Monnet C."/>
        </authorList>
    </citation>
    <scope>NUCLEOTIDE SEQUENCE [LARGE SCALE GENOMIC DNA]</scope>
    <source>
        <strain evidence="2">ATCC 9175</strain>
    </source>
</reference>